<dbReference type="AlphaFoldDB" id="A0A6P5GJ91"/>
<reference evidence="3 4" key="2">
    <citation type="submission" date="2025-04" db="UniProtKB">
        <authorList>
            <consortium name="RefSeq"/>
        </authorList>
    </citation>
    <scope>IDENTIFICATION</scope>
    <source>
        <tissue evidence="3 4">Leaf</tissue>
    </source>
</reference>
<feature type="region of interest" description="Disordered" evidence="1">
    <location>
        <begin position="73"/>
        <end position="116"/>
    </location>
</feature>
<dbReference type="PANTHER" id="PTHR33384">
    <property type="entry name" value="EXPRESSED PROTEIN"/>
    <property type="match status" value="1"/>
</dbReference>
<feature type="compositionally biased region" description="Basic residues" evidence="1">
    <location>
        <begin position="180"/>
        <end position="189"/>
    </location>
</feature>
<feature type="compositionally biased region" description="Low complexity" evidence="1">
    <location>
        <begin position="130"/>
        <end position="142"/>
    </location>
</feature>
<evidence type="ECO:0000313" key="4">
    <source>
        <dbReference type="RefSeq" id="XP_020106164.1"/>
    </source>
</evidence>
<reference evidence="2" key="1">
    <citation type="journal article" date="2015" name="Nat. Genet.">
        <title>The pineapple genome and the evolution of CAM photosynthesis.</title>
        <authorList>
            <person name="Ming R."/>
            <person name="VanBuren R."/>
            <person name="Wai C.M."/>
            <person name="Tang H."/>
            <person name="Schatz M.C."/>
            <person name="Bowers J.E."/>
            <person name="Lyons E."/>
            <person name="Wang M.L."/>
            <person name="Chen J."/>
            <person name="Biggers E."/>
            <person name="Zhang J."/>
            <person name="Huang L."/>
            <person name="Zhang L."/>
            <person name="Miao W."/>
            <person name="Zhang J."/>
            <person name="Ye Z."/>
            <person name="Miao C."/>
            <person name="Lin Z."/>
            <person name="Wang H."/>
            <person name="Zhou H."/>
            <person name="Yim W.C."/>
            <person name="Priest H.D."/>
            <person name="Zheng C."/>
            <person name="Woodhouse M."/>
            <person name="Edger P.P."/>
            <person name="Guyot R."/>
            <person name="Guo H.B."/>
            <person name="Guo H."/>
            <person name="Zheng G."/>
            <person name="Singh R."/>
            <person name="Sharma A."/>
            <person name="Min X."/>
            <person name="Zheng Y."/>
            <person name="Lee H."/>
            <person name="Gurtowski J."/>
            <person name="Sedlazeck F.J."/>
            <person name="Harkess A."/>
            <person name="McKain M.R."/>
            <person name="Liao Z."/>
            <person name="Fang J."/>
            <person name="Liu J."/>
            <person name="Zhang X."/>
            <person name="Zhang Q."/>
            <person name="Hu W."/>
            <person name="Qin Y."/>
            <person name="Wang K."/>
            <person name="Chen L.Y."/>
            <person name="Shirley N."/>
            <person name="Lin Y.R."/>
            <person name="Liu L.Y."/>
            <person name="Hernandez A.G."/>
            <person name="Wright C.L."/>
            <person name="Bulone V."/>
            <person name="Tuskan G.A."/>
            <person name="Heath K."/>
            <person name="Zee F."/>
            <person name="Moore P.H."/>
            <person name="Sunkar R."/>
            <person name="Leebens-Mack J.H."/>
            <person name="Mockler T."/>
            <person name="Bennetzen J.L."/>
            <person name="Freeling M."/>
            <person name="Sankoff D."/>
            <person name="Paterson A.H."/>
            <person name="Zhu X."/>
            <person name="Yang X."/>
            <person name="Smith J.A."/>
            <person name="Cushman J.C."/>
            <person name="Paull R.E."/>
            <person name="Yu Q."/>
        </authorList>
    </citation>
    <scope>NUCLEOTIDE SEQUENCE [LARGE SCALE GENOMIC DNA]</scope>
    <source>
        <strain evidence="2">cv. F153</strain>
    </source>
</reference>
<dbReference type="GeneID" id="109722494"/>
<dbReference type="Proteomes" id="UP000515123">
    <property type="component" value="Linkage group 16"/>
</dbReference>
<feature type="region of interest" description="Disordered" evidence="1">
    <location>
        <begin position="130"/>
        <end position="189"/>
    </location>
</feature>
<feature type="compositionally biased region" description="Acidic residues" evidence="1">
    <location>
        <begin position="73"/>
        <end position="83"/>
    </location>
</feature>
<organism evidence="3">
    <name type="scientific">Ananas comosus</name>
    <name type="common">Pineapple</name>
    <name type="synonym">Ananas ananas</name>
    <dbReference type="NCBI Taxonomy" id="4615"/>
    <lineage>
        <taxon>Eukaryota</taxon>
        <taxon>Viridiplantae</taxon>
        <taxon>Streptophyta</taxon>
        <taxon>Embryophyta</taxon>
        <taxon>Tracheophyta</taxon>
        <taxon>Spermatophyta</taxon>
        <taxon>Magnoliopsida</taxon>
        <taxon>Liliopsida</taxon>
        <taxon>Poales</taxon>
        <taxon>Bromeliaceae</taxon>
        <taxon>Bromelioideae</taxon>
        <taxon>Ananas</taxon>
    </lineage>
</organism>
<protein>
    <submittedName>
        <fullName evidence="3 4">Uncharacterized protein LOC109722494 isoform X1</fullName>
    </submittedName>
</protein>
<dbReference type="OrthoDB" id="748203at2759"/>
<proteinExistence type="predicted"/>
<feature type="compositionally biased region" description="Basic and acidic residues" evidence="1">
    <location>
        <begin position="170"/>
        <end position="179"/>
    </location>
</feature>
<feature type="compositionally biased region" description="Basic and acidic residues" evidence="1">
    <location>
        <begin position="153"/>
        <end position="162"/>
    </location>
</feature>
<sequence>MEVRGRREKKRGLAAAAAAACEERRAVGPANPLLLHHPCSVTGLARPKFSYRVGSPDRNAAPDELLSILLFEGEEQEQDDDDNNNNNNEIESAGVFSGSSSPPSRPANPMVRDPMFGEVNPSEPFLLWAGGSTTGCTSSPSGRKASPSGRKACGSEKSEIRPRPPASRIEGFDLFDRERGRRRGITAIA</sequence>
<gene>
    <name evidence="3 4" type="primary">LOC109722494</name>
</gene>
<keyword evidence="2" id="KW-1185">Reference proteome</keyword>
<dbReference type="RefSeq" id="XP_020106163.1">
    <property type="nucleotide sequence ID" value="XM_020250574.1"/>
</dbReference>
<evidence type="ECO:0000256" key="1">
    <source>
        <dbReference type="SAM" id="MobiDB-lite"/>
    </source>
</evidence>
<accession>A0A6P5GJ91</accession>
<name>A0A6P5GJ91_ANACO</name>
<evidence type="ECO:0000313" key="3">
    <source>
        <dbReference type="RefSeq" id="XP_020106163.1"/>
    </source>
</evidence>
<evidence type="ECO:0000313" key="2">
    <source>
        <dbReference type="Proteomes" id="UP000515123"/>
    </source>
</evidence>
<dbReference type="PANTHER" id="PTHR33384:SF1">
    <property type="entry name" value="EXPRESSED PROTEIN"/>
    <property type="match status" value="1"/>
</dbReference>
<dbReference type="RefSeq" id="XP_020106164.1">
    <property type="nucleotide sequence ID" value="XM_020250575.1"/>
</dbReference>